<accession>A0AAE1VJ80</accession>
<dbReference type="GO" id="GO:0003700">
    <property type="term" value="F:DNA-binding transcription factor activity"/>
    <property type="evidence" value="ECO:0007669"/>
    <property type="project" value="UniProtKB-UniRule"/>
</dbReference>
<dbReference type="AlphaFoldDB" id="A0AAE1VJ80"/>
<keyword evidence="11" id="KW-1185">Reference proteome</keyword>
<reference evidence="10" key="1">
    <citation type="submission" date="2023-12" db="EMBL/GenBank/DDBJ databases">
        <title>Genome assembly of Anisodus tanguticus.</title>
        <authorList>
            <person name="Wang Y.-J."/>
        </authorList>
    </citation>
    <scope>NUCLEOTIDE SEQUENCE</scope>
    <source>
        <strain evidence="10">KB-2021</strain>
        <tissue evidence="10">Leaf</tissue>
    </source>
</reference>
<evidence type="ECO:0000313" key="11">
    <source>
        <dbReference type="Proteomes" id="UP001291623"/>
    </source>
</evidence>
<evidence type="ECO:0000256" key="5">
    <source>
        <dbReference type="ARBA" id="ARBA00023163"/>
    </source>
</evidence>
<protein>
    <recommendedName>
        <fullName evidence="8">Nuclear transcription factor Y subunit</fullName>
    </recommendedName>
</protein>
<evidence type="ECO:0000256" key="7">
    <source>
        <dbReference type="ARBA" id="ARBA00025911"/>
    </source>
</evidence>
<feature type="region of interest" description="Disordered" evidence="9">
    <location>
        <begin position="220"/>
        <end position="293"/>
    </location>
</feature>
<comment type="subcellular location">
    <subcellularLocation>
        <location evidence="1 8">Nucleus</location>
    </subcellularLocation>
</comment>
<evidence type="ECO:0000256" key="1">
    <source>
        <dbReference type="ARBA" id="ARBA00004123"/>
    </source>
</evidence>
<dbReference type="InterPro" id="IPR001289">
    <property type="entry name" value="NFYA"/>
</dbReference>
<evidence type="ECO:0000256" key="6">
    <source>
        <dbReference type="ARBA" id="ARBA00023242"/>
    </source>
</evidence>
<evidence type="ECO:0000256" key="4">
    <source>
        <dbReference type="ARBA" id="ARBA00023159"/>
    </source>
</evidence>
<evidence type="ECO:0000256" key="3">
    <source>
        <dbReference type="ARBA" id="ARBA00023125"/>
    </source>
</evidence>
<evidence type="ECO:0000256" key="2">
    <source>
        <dbReference type="ARBA" id="ARBA00023015"/>
    </source>
</evidence>
<keyword evidence="5 8" id="KW-0804">Transcription</keyword>
<evidence type="ECO:0000313" key="10">
    <source>
        <dbReference type="EMBL" id="KAK4372158.1"/>
    </source>
</evidence>
<keyword evidence="3 8" id="KW-0238">DNA-binding</keyword>
<evidence type="ECO:0000256" key="9">
    <source>
        <dbReference type="SAM" id="MobiDB-lite"/>
    </source>
</evidence>
<comment type="subunit">
    <text evidence="7">Heterotrimeric transcription factor composed of three components, NF-YA, NF-YB and NF-YC. NF-YB and NF-YC must interact and dimerize for NF-YA association and DNA binding.</text>
</comment>
<dbReference type="SMART" id="SM00521">
    <property type="entry name" value="CBF"/>
    <property type="match status" value="1"/>
</dbReference>
<feature type="compositionally biased region" description="Low complexity" evidence="9">
    <location>
        <begin position="262"/>
        <end position="273"/>
    </location>
</feature>
<dbReference type="PANTHER" id="PTHR12632">
    <property type="entry name" value="TRANSCRIPTION FACTOR NF-Y ALPHA-RELATED"/>
    <property type="match status" value="1"/>
</dbReference>
<name>A0AAE1VJ80_9SOLA</name>
<dbReference type="GO" id="GO:0003677">
    <property type="term" value="F:DNA binding"/>
    <property type="evidence" value="ECO:0007669"/>
    <property type="project" value="UniProtKB-KW"/>
</dbReference>
<gene>
    <name evidence="10" type="ORF">RND71_007542</name>
</gene>
<dbReference type="PROSITE" id="PS00686">
    <property type="entry name" value="NFYA_HAP2_1"/>
    <property type="match status" value="1"/>
</dbReference>
<dbReference type="InterPro" id="IPR018362">
    <property type="entry name" value="CCAAT-binding_factor_CS"/>
</dbReference>
<dbReference type="PROSITE" id="PS51152">
    <property type="entry name" value="NFYA_HAP2_2"/>
    <property type="match status" value="1"/>
</dbReference>
<dbReference type="Pfam" id="PF02045">
    <property type="entry name" value="CBFB_NFYA"/>
    <property type="match status" value="1"/>
</dbReference>
<comment type="caution">
    <text evidence="10">The sequence shown here is derived from an EMBL/GenBank/DDBJ whole genome shotgun (WGS) entry which is preliminary data.</text>
</comment>
<dbReference type="EMBL" id="JAVYJV010000004">
    <property type="protein sequence ID" value="KAK4372158.1"/>
    <property type="molecule type" value="Genomic_DNA"/>
</dbReference>
<dbReference type="GO" id="GO:0016602">
    <property type="term" value="C:CCAAT-binding factor complex"/>
    <property type="evidence" value="ECO:0007669"/>
    <property type="project" value="InterPro"/>
</dbReference>
<dbReference type="Gene3D" id="6.10.250.2430">
    <property type="match status" value="1"/>
</dbReference>
<keyword evidence="2 8" id="KW-0805">Transcription regulation</keyword>
<evidence type="ECO:0000256" key="8">
    <source>
        <dbReference type="RuleBase" id="RU367155"/>
    </source>
</evidence>
<proteinExistence type="inferred from homology"/>
<comment type="function">
    <text evidence="8">Component of the sequence-specific heterotrimeric transcription factor (NF-Y) which specifically recognizes a 5'-CCAAT-3' box motif found in the promoters of its target genes.</text>
</comment>
<dbReference type="Proteomes" id="UP001291623">
    <property type="component" value="Unassembled WGS sequence"/>
</dbReference>
<keyword evidence="4" id="KW-0010">Activator</keyword>
<keyword evidence="6 8" id="KW-0539">Nucleus</keyword>
<organism evidence="10 11">
    <name type="scientific">Anisodus tanguticus</name>
    <dbReference type="NCBI Taxonomy" id="243964"/>
    <lineage>
        <taxon>Eukaryota</taxon>
        <taxon>Viridiplantae</taxon>
        <taxon>Streptophyta</taxon>
        <taxon>Embryophyta</taxon>
        <taxon>Tracheophyta</taxon>
        <taxon>Spermatophyta</taxon>
        <taxon>Magnoliopsida</taxon>
        <taxon>eudicotyledons</taxon>
        <taxon>Gunneridae</taxon>
        <taxon>Pentapetalae</taxon>
        <taxon>asterids</taxon>
        <taxon>lamiids</taxon>
        <taxon>Solanales</taxon>
        <taxon>Solanaceae</taxon>
        <taxon>Solanoideae</taxon>
        <taxon>Hyoscyameae</taxon>
        <taxon>Anisodus</taxon>
    </lineage>
</organism>
<dbReference type="PRINTS" id="PR00616">
    <property type="entry name" value="CCAATSUBUNTB"/>
</dbReference>
<comment type="similarity">
    <text evidence="8">Belongs to the NFYA/HAP2 subunit family.</text>
</comment>
<sequence>MVDLCILGVYLTIGVFFLRNMEAVDNASVLLLDRNYLGQSLIIPTIAKHDGRQLETGLRITSQWTTQMQPWWQGYGDNTMPLASENAVAPGNVEGGNWEKETKALAAESGSDGNNEQYKQHLKHIAPTSAAVMAEQQKELTGHSAMLTSYPYPDMQYGGMMTYGAPVHPHLFEIHHARMPLPLDMEEEPVYVNAKQYHGILRRRQIRAKAELERKAIKARKPYLHESRHQHAMRRARGSGGRFLNTKKLNDMDRKATVPTHSGNSSGSGSSDQGGKEGSTVQGMHKGHSHSFSTGYGHGSSVYFAQSNGSEHGNGHYSRGSWSLLVNQASRGAASSN</sequence>